<dbReference type="InterPro" id="IPR001611">
    <property type="entry name" value="Leu-rich_rpt"/>
</dbReference>
<dbReference type="Gene3D" id="3.80.10.10">
    <property type="entry name" value="Ribonuclease Inhibitor"/>
    <property type="match status" value="2"/>
</dbReference>
<dbReference type="PANTHER" id="PTHR48051:SF54">
    <property type="entry name" value="LEUCINE-RICH REPEAT-CONTAINING PROTEIN"/>
    <property type="match status" value="1"/>
</dbReference>
<dbReference type="SMART" id="SM00364">
    <property type="entry name" value="LRR_BAC"/>
    <property type="match status" value="8"/>
</dbReference>
<dbReference type="AlphaFoldDB" id="A0A059D837"/>
<organism evidence="6">
    <name type="scientific">Eucalyptus grandis</name>
    <name type="common">Flooded gum</name>
    <dbReference type="NCBI Taxonomy" id="71139"/>
    <lineage>
        <taxon>Eukaryota</taxon>
        <taxon>Viridiplantae</taxon>
        <taxon>Streptophyta</taxon>
        <taxon>Embryophyta</taxon>
        <taxon>Tracheophyta</taxon>
        <taxon>Spermatophyta</taxon>
        <taxon>Magnoliopsida</taxon>
        <taxon>eudicotyledons</taxon>
        <taxon>Gunneridae</taxon>
        <taxon>Pentapetalae</taxon>
        <taxon>rosids</taxon>
        <taxon>malvids</taxon>
        <taxon>Myrtales</taxon>
        <taxon>Myrtaceae</taxon>
        <taxon>Myrtoideae</taxon>
        <taxon>Eucalypteae</taxon>
        <taxon>Eucalyptus</taxon>
    </lineage>
</organism>
<dbReference type="GO" id="GO:0035556">
    <property type="term" value="P:intracellular signal transduction"/>
    <property type="evidence" value="ECO:0000318"/>
    <property type="project" value="GO_Central"/>
</dbReference>
<evidence type="ECO:0000256" key="5">
    <source>
        <dbReference type="SAM" id="Coils"/>
    </source>
</evidence>
<dbReference type="SUPFAM" id="SSF52058">
    <property type="entry name" value="L domain-like"/>
    <property type="match status" value="1"/>
</dbReference>
<dbReference type="InParanoid" id="A0A059D837"/>
<dbReference type="InterPro" id="IPR050216">
    <property type="entry name" value="LRR_domain-containing"/>
</dbReference>
<protein>
    <recommendedName>
        <fullName evidence="7">Plant intracellular Ras-group-related LRR protein 3</fullName>
    </recommendedName>
</protein>
<dbReference type="PRINTS" id="PR00019">
    <property type="entry name" value="LEURICHRPT"/>
</dbReference>
<dbReference type="FunFam" id="3.80.10.10:FF:000405">
    <property type="entry name" value="Plant intracellular Ras-group-related LRR protein 4"/>
    <property type="match status" value="1"/>
</dbReference>
<dbReference type="KEGG" id="egr:104433499"/>
<keyword evidence="1" id="KW-0433">Leucine-rich repeat</keyword>
<dbReference type="Gramene" id="KCW86654">
    <property type="protein sequence ID" value="KCW86654"/>
    <property type="gene ID" value="EUGRSUZ_B03282"/>
</dbReference>
<dbReference type="InterPro" id="IPR032675">
    <property type="entry name" value="LRR_dom_sf"/>
</dbReference>
<dbReference type="OMA" id="NFNNLMC"/>
<comment type="function">
    <text evidence="4">Leucine-rich repeat protein that likely mediates protein interactions, possibly in the context of signal transduction.</text>
</comment>
<reference evidence="6" key="1">
    <citation type="submission" date="2013-07" db="EMBL/GenBank/DDBJ databases">
        <title>The genome of Eucalyptus grandis.</title>
        <authorList>
            <person name="Schmutz J."/>
            <person name="Hayes R."/>
            <person name="Myburg A."/>
            <person name="Tuskan G."/>
            <person name="Grattapaglia D."/>
            <person name="Rokhsar D.S."/>
        </authorList>
    </citation>
    <scope>NUCLEOTIDE SEQUENCE</scope>
    <source>
        <tissue evidence="6">Leaf extractions</tissue>
    </source>
</reference>
<feature type="coiled-coil region" evidence="5">
    <location>
        <begin position="108"/>
        <end position="135"/>
    </location>
</feature>
<dbReference type="OrthoDB" id="1668230at2759"/>
<evidence type="ECO:0000256" key="1">
    <source>
        <dbReference type="ARBA" id="ARBA00022614"/>
    </source>
</evidence>
<dbReference type="GO" id="GO:0055046">
    <property type="term" value="P:microgametogenesis"/>
    <property type="evidence" value="ECO:0000318"/>
    <property type="project" value="GO_Central"/>
</dbReference>
<name>A0A059D837_EUCGR</name>
<dbReference type="Pfam" id="PF00560">
    <property type="entry name" value="LRR_1"/>
    <property type="match status" value="1"/>
</dbReference>
<evidence type="ECO:0000256" key="2">
    <source>
        <dbReference type="ARBA" id="ARBA00022737"/>
    </source>
</evidence>
<gene>
    <name evidence="6" type="ORF">EUGRSUZ_B03282</name>
</gene>
<sequence>MDAEPRNYPLLAFALHQIDPDSHPYPPPDVARDLFDRMPHLTNPKVASSLAQSVPANVLQTRTLLHALGPRPDPSAVAAARAKIAQLEAGGDGAAEANKGEIGIYRAVVRLEEMHEEYEKQLRDAEEKLAEVYGRVVEEEVGVVDEEVIRVLREVEEKRAVERVELSGRQLRFLPEAFGKISGLLVLDLSHNLLEVMPDSIGGLNSLEVLNVSSNLLESLPDSIGLLVNLKVLNVSGNKLKALPESIAWCSSLKELDASFNNLTFLPTNIGYGLTNLEKLSVSLNKLCMLPQSICEMKFLRYLDAHFNELRGLPHAIGRLAYLEVLNLSSNFNDFTDLPDTIGDLTNLRELDLSNNQIRALPDSFYRLENLIKLNLDENPLVVPPLEVARKGAEAVREFMRKRWQDMLAEEQLRSIREASQPHAQAGWLAWGGSLLGGLVSGVSQSVAGYLGGEKAPRDPYLDQQL</sequence>
<dbReference type="eggNOG" id="KOG0619">
    <property type="taxonomic scope" value="Eukaryota"/>
</dbReference>
<evidence type="ECO:0008006" key="7">
    <source>
        <dbReference type="Google" id="ProtNLM"/>
    </source>
</evidence>
<comment type="similarity">
    <text evidence="3">Belongs to the SHOC2 family.</text>
</comment>
<evidence type="ECO:0000256" key="4">
    <source>
        <dbReference type="ARBA" id="ARBA00037519"/>
    </source>
</evidence>
<evidence type="ECO:0000256" key="3">
    <source>
        <dbReference type="ARBA" id="ARBA00023786"/>
    </source>
</evidence>
<dbReference type="SMART" id="SM00369">
    <property type="entry name" value="LRR_TYP"/>
    <property type="match status" value="7"/>
</dbReference>
<accession>A0A059D837</accession>
<dbReference type="Pfam" id="PF13855">
    <property type="entry name" value="LRR_8"/>
    <property type="match status" value="3"/>
</dbReference>
<dbReference type="STRING" id="71139.A0A059D837"/>
<dbReference type="PANTHER" id="PTHR48051">
    <property type="match status" value="1"/>
</dbReference>
<dbReference type="FunCoup" id="A0A059D837">
    <property type="interactions" value="104"/>
</dbReference>
<evidence type="ECO:0000313" key="6">
    <source>
        <dbReference type="EMBL" id="KCW86654.1"/>
    </source>
</evidence>
<keyword evidence="2" id="KW-0677">Repeat</keyword>
<dbReference type="PROSITE" id="PS51450">
    <property type="entry name" value="LRR"/>
    <property type="match status" value="3"/>
</dbReference>
<proteinExistence type="inferred from homology"/>
<dbReference type="InterPro" id="IPR003591">
    <property type="entry name" value="Leu-rich_rpt_typical-subtyp"/>
</dbReference>
<keyword evidence="5" id="KW-0175">Coiled coil</keyword>
<dbReference type="EMBL" id="KK198754">
    <property type="protein sequence ID" value="KCW86654.1"/>
    <property type="molecule type" value="Genomic_DNA"/>
</dbReference>